<reference evidence="3 4" key="1">
    <citation type="submission" date="2021-05" db="EMBL/GenBank/DDBJ databases">
        <title>Genome Assembly of Synthetic Allotetraploid Brassica napus Reveals Homoeologous Exchanges between Subgenomes.</title>
        <authorList>
            <person name="Davis J.T."/>
        </authorList>
    </citation>
    <scope>NUCLEOTIDE SEQUENCE [LARGE SCALE GENOMIC DNA]</scope>
    <source>
        <strain evidence="4">cv. Da-Ae</strain>
        <tissue evidence="3">Seedling</tissue>
    </source>
</reference>
<dbReference type="Pfam" id="PF05617">
    <property type="entry name" value="Prolamin_like"/>
    <property type="match status" value="1"/>
</dbReference>
<keyword evidence="1" id="KW-0732">Signal</keyword>
<dbReference type="InterPro" id="IPR008502">
    <property type="entry name" value="Prolamin-like"/>
</dbReference>
<organism evidence="3 4">
    <name type="scientific">Brassica napus</name>
    <name type="common">Rape</name>
    <dbReference type="NCBI Taxonomy" id="3708"/>
    <lineage>
        <taxon>Eukaryota</taxon>
        <taxon>Viridiplantae</taxon>
        <taxon>Streptophyta</taxon>
        <taxon>Embryophyta</taxon>
        <taxon>Tracheophyta</taxon>
        <taxon>Spermatophyta</taxon>
        <taxon>Magnoliopsida</taxon>
        <taxon>eudicotyledons</taxon>
        <taxon>Gunneridae</taxon>
        <taxon>Pentapetalae</taxon>
        <taxon>rosids</taxon>
        <taxon>malvids</taxon>
        <taxon>Brassicales</taxon>
        <taxon>Brassicaceae</taxon>
        <taxon>Brassiceae</taxon>
        <taxon>Brassica</taxon>
    </lineage>
</organism>
<name>A0ABQ7YWJ8_BRANA</name>
<evidence type="ECO:0000313" key="4">
    <source>
        <dbReference type="Proteomes" id="UP000824890"/>
    </source>
</evidence>
<dbReference type="PANTHER" id="PTHR31181:SF81">
    <property type="entry name" value="ECA1 GAMETOGENESIS FAMILY PROTEIN-RELATED"/>
    <property type="match status" value="1"/>
</dbReference>
<feature type="domain" description="Prolamin-like" evidence="2">
    <location>
        <begin position="41"/>
        <end position="87"/>
    </location>
</feature>
<evidence type="ECO:0000256" key="1">
    <source>
        <dbReference type="ARBA" id="ARBA00022729"/>
    </source>
</evidence>
<comment type="caution">
    <text evidence="3">The sequence shown here is derived from an EMBL/GenBank/DDBJ whole genome shotgun (WGS) entry which is preliminary data.</text>
</comment>
<dbReference type="Proteomes" id="UP000824890">
    <property type="component" value="Unassembled WGS sequence"/>
</dbReference>
<accession>A0ABQ7YWJ8</accession>
<protein>
    <recommendedName>
        <fullName evidence="2">Prolamin-like domain-containing protein</fullName>
    </recommendedName>
</protein>
<evidence type="ECO:0000313" key="3">
    <source>
        <dbReference type="EMBL" id="KAH0872314.1"/>
    </source>
</evidence>
<evidence type="ECO:0000259" key="2">
    <source>
        <dbReference type="Pfam" id="PF05617"/>
    </source>
</evidence>
<dbReference type="PANTHER" id="PTHR31181">
    <property type="entry name" value="EGG CELL-SECRETED PROTEIN 1.4"/>
    <property type="match status" value="1"/>
</dbReference>
<keyword evidence="4" id="KW-1185">Reference proteome</keyword>
<proteinExistence type="predicted"/>
<sequence>MQLRGYSGIIMLLSISQNTKGNVNISLAPVSEEGFLPNPFQCVNDARKVPNCIDAVKKFQFKIITKECCFVLLKAPEDCLGMLFPMRFVIKIMLQLTCRFLVLLSISQNTKGNANISLAPVSEEGFLPNPLQCVNDARKVPNCIDAVKKFQFKIITKECCFVLLKAPEDCLGMLFPMRFVIKIMLQLTCRFLGT</sequence>
<dbReference type="EMBL" id="JAGKQM010000016">
    <property type="protein sequence ID" value="KAH0872314.1"/>
    <property type="molecule type" value="Genomic_DNA"/>
</dbReference>
<gene>
    <name evidence="3" type="ORF">HID58_069676</name>
</gene>